<name>A0ABV1YRM2_9HYPH</name>
<evidence type="ECO:0000313" key="1">
    <source>
        <dbReference type="EMBL" id="MER8937841.1"/>
    </source>
</evidence>
<evidence type="ECO:0000313" key="2">
    <source>
        <dbReference type="Proteomes" id="UP001464387"/>
    </source>
</evidence>
<dbReference type="RefSeq" id="WP_352658199.1">
    <property type="nucleotide sequence ID" value="NZ_JAMYMY010000117.1"/>
</dbReference>
<proteinExistence type="predicted"/>
<organism evidence="1 2">
    <name type="scientific">Mesorhizobium opportunistum</name>
    <dbReference type="NCBI Taxonomy" id="593909"/>
    <lineage>
        <taxon>Bacteria</taxon>
        <taxon>Pseudomonadati</taxon>
        <taxon>Pseudomonadota</taxon>
        <taxon>Alphaproteobacteria</taxon>
        <taxon>Hyphomicrobiales</taxon>
        <taxon>Phyllobacteriaceae</taxon>
        <taxon>Mesorhizobium</taxon>
    </lineage>
</organism>
<accession>A0ABV1YRM2</accession>
<protein>
    <submittedName>
        <fullName evidence="1">Uncharacterized protein</fullName>
    </submittedName>
</protein>
<gene>
    <name evidence="1" type="ORF">NKI33_33615</name>
</gene>
<feature type="non-terminal residue" evidence="1">
    <location>
        <position position="1"/>
    </location>
</feature>
<reference evidence="1 2" key="1">
    <citation type="journal article" date="2024" name="Proc. Natl. Acad. Sci. U.S.A.">
        <title>The evolutionary genomics of adaptation to stress in wild rhizobium bacteria.</title>
        <authorList>
            <person name="Kehlet-Delgado H."/>
            <person name="Montoya A.P."/>
            <person name="Jensen K.T."/>
            <person name="Wendlandt C.E."/>
            <person name="Dexheimer C."/>
            <person name="Roberts M."/>
            <person name="Torres Martinez L."/>
            <person name="Friesen M.L."/>
            <person name="Griffitts J.S."/>
            <person name="Porter S.S."/>
        </authorList>
    </citation>
    <scope>NUCLEOTIDE SEQUENCE [LARGE SCALE GENOMIC DNA]</scope>
    <source>
        <strain evidence="1 2">M0729</strain>
    </source>
</reference>
<sequence>GANVAGEIESSSASAALLIAPTDRFRRAKPLGATRSDYWSDASNAVFVLWSSSSEMAPGGQSTTTVTRYAIFKGVIE</sequence>
<dbReference type="EMBL" id="JAMYPJ010000130">
    <property type="protein sequence ID" value="MER8937841.1"/>
    <property type="molecule type" value="Genomic_DNA"/>
</dbReference>
<comment type="caution">
    <text evidence="1">The sequence shown here is derived from an EMBL/GenBank/DDBJ whole genome shotgun (WGS) entry which is preliminary data.</text>
</comment>
<keyword evidence="2" id="KW-1185">Reference proteome</keyword>
<dbReference type="Proteomes" id="UP001464387">
    <property type="component" value="Unassembled WGS sequence"/>
</dbReference>